<dbReference type="RefSeq" id="XP_056507934.1">
    <property type="nucleotide sequence ID" value="XM_056659641.1"/>
</dbReference>
<dbReference type="GO" id="GO:0016491">
    <property type="term" value="F:oxidoreductase activity"/>
    <property type="evidence" value="ECO:0007669"/>
    <property type="project" value="UniProtKB-KW"/>
</dbReference>
<keyword evidence="2" id="KW-0521">NADP</keyword>
<evidence type="ECO:0000256" key="3">
    <source>
        <dbReference type="ARBA" id="ARBA00023002"/>
    </source>
</evidence>
<proteinExistence type="inferred from homology"/>
<evidence type="ECO:0000313" key="5">
    <source>
        <dbReference type="Proteomes" id="UP001141434"/>
    </source>
</evidence>
<gene>
    <name evidence="4" type="ORF">NUU61_009116</name>
</gene>
<reference evidence="4" key="2">
    <citation type="journal article" date="2023" name="IMA Fungus">
        <title>Comparative genomic study of the Penicillium genus elucidates a diverse pangenome and 15 lateral gene transfer events.</title>
        <authorList>
            <person name="Petersen C."/>
            <person name="Sorensen T."/>
            <person name="Nielsen M.R."/>
            <person name="Sondergaard T.E."/>
            <person name="Sorensen J.L."/>
            <person name="Fitzpatrick D.A."/>
            <person name="Frisvad J.C."/>
            <person name="Nielsen K.L."/>
        </authorList>
    </citation>
    <scope>NUCLEOTIDE SEQUENCE</scope>
    <source>
        <strain evidence="4">IBT 34128</strain>
    </source>
</reference>
<sequence>MAATTHPEFNANTEAFQVAEAFPQAIRGKTVLVTGVNRNGIGFTTSQAFVNAIQLLDTTIILIAEQASQSPTHLIITGRSPVKIQDSINALKEKWPEVTYHGLQVDLSIQKSVRDAAAKVMGWSDVPTIDIIVNSAGIMSGEKERVLSEDGVEMHFATNHIGHWLFTCLIMPKLIKAAEKNPAGATRIVNVTSASPQVSGIRWSDMNFEKKNKDLPIEEQPEYEWFRLWGYTSLKEMTYTPLDGYNRSKVANVLSGIAANKRLFGQHGILALAVHPGVIATELGRTLPEETLQEVGQMLEQGLFTFKTLGAGSSTSMVAALDPKLAQGVGETRNGSENWGSYLDDCQISGQGHSLAVSSNEAEKLWQISERLVGQSFAW</sequence>
<dbReference type="AlphaFoldDB" id="A0A9W9EMF1"/>
<comment type="similarity">
    <text evidence="1">Belongs to the short-chain dehydrogenases/reductases (SDR) family.</text>
</comment>
<organism evidence="4 5">
    <name type="scientific">Penicillium alfredii</name>
    <dbReference type="NCBI Taxonomy" id="1506179"/>
    <lineage>
        <taxon>Eukaryota</taxon>
        <taxon>Fungi</taxon>
        <taxon>Dikarya</taxon>
        <taxon>Ascomycota</taxon>
        <taxon>Pezizomycotina</taxon>
        <taxon>Eurotiomycetes</taxon>
        <taxon>Eurotiomycetidae</taxon>
        <taxon>Eurotiales</taxon>
        <taxon>Aspergillaceae</taxon>
        <taxon>Penicillium</taxon>
    </lineage>
</organism>
<dbReference type="Pfam" id="PF00106">
    <property type="entry name" value="adh_short"/>
    <property type="match status" value="1"/>
</dbReference>
<dbReference type="OrthoDB" id="191139at2759"/>
<dbReference type="EMBL" id="JAPMSZ010000011">
    <property type="protein sequence ID" value="KAJ5084537.1"/>
    <property type="molecule type" value="Genomic_DNA"/>
</dbReference>
<keyword evidence="5" id="KW-1185">Reference proteome</keyword>
<dbReference type="Gene3D" id="3.40.50.720">
    <property type="entry name" value="NAD(P)-binding Rossmann-like Domain"/>
    <property type="match status" value="1"/>
</dbReference>
<evidence type="ECO:0008006" key="6">
    <source>
        <dbReference type="Google" id="ProtNLM"/>
    </source>
</evidence>
<protein>
    <recommendedName>
        <fullName evidence="6">NAD(P)-binding protein</fullName>
    </recommendedName>
</protein>
<comment type="caution">
    <text evidence="4">The sequence shown here is derived from an EMBL/GenBank/DDBJ whole genome shotgun (WGS) entry which is preliminary data.</text>
</comment>
<dbReference type="GeneID" id="81398810"/>
<evidence type="ECO:0000313" key="4">
    <source>
        <dbReference type="EMBL" id="KAJ5084537.1"/>
    </source>
</evidence>
<accession>A0A9W9EMF1</accession>
<reference evidence="4" key="1">
    <citation type="submission" date="2022-11" db="EMBL/GenBank/DDBJ databases">
        <authorList>
            <person name="Petersen C."/>
        </authorList>
    </citation>
    <scope>NUCLEOTIDE SEQUENCE</scope>
    <source>
        <strain evidence="4">IBT 34128</strain>
    </source>
</reference>
<dbReference type="PANTHER" id="PTHR24320:SF283">
    <property type="entry name" value="RETINOL DEHYDROGENASE 11"/>
    <property type="match status" value="1"/>
</dbReference>
<dbReference type="Proteomes" id="UP001141434">
    <property type="component" value="Unassembled WGS sequence"/>
</dbReference>
<dbReference type="InterPro" id="IPR002347">
    <property type="entry name" value="SDR_fam"/>
</dbReference>
<dbReference type="PANTHER" id="PTHR24320">
    <property type="entry name" value="RETINOL DEHYDROGENASE"/>
    <property type="match status" value="1"/>
</dbReference>
<name>A0A9W9EMF1_9EURO</name>
<dbReference type="InterPro" id="IPR036291">
    <property type="entry name" value="NAD(P)-bd_dom_sf"/>
</dbReference>
<evidence type="ECO:0000256" key="1">
    <source>
        <dbReference type="ARBA" id="ARBA00006484"/>
    </source>
</evidence>
<evidence type="ECO:0000256" key="2">
    <source>
        <dbReference type="ARBA" id="ARBA00022857"/>
    </source>
</evidence>
<keyword evidence="3" id="KW-0560">Oxidoreductase</keyword>
<dbReference type="SUPFAM" id="SSF51735">
    <property type="entry name" value="NAD(P)-binding Rossmann-fold domains"/>
    <property type="match status" value="1"/>
</dbReference>